<organism evidence="2 3">
    <name type="scientific">Didymella rabiei</name>
    <name type="common">Chickpea ascochyta blight fungus</name>
    <name type="synonym">Mycosphaerella rabiei</name>
    <dbReference type="NCBI Taxonomy" id="5454"/>
    <lineage>
        <taxon>Eukaryota</taxon>
        <taxon>Fungi</taxon>
        <taxon>Dikarya</taxon>
        <taxon>Ascomycota</taxon>
        <taxon>Pezizomycotina</taxon>
        <taxon>Dothideomycetes</taxon>
        <taxon>Pleosporomycetidae</taxon>
        <taxon>Pleosporales</taxon>
        <taxon>Pleosporineae</taxon>
        <taxon>Didymellaceae</taxon>
        <taxon>Ascochyta</taxon>
    </lineage>
</organism>
<keyword evidence="3" id="KW-1185">Reference proteome</keyword>
<gene>
    <name evidence="2" type="ORF">ST47_g4727</name>
</gene>
<dbReference type="InterPro" id="IPR012349">
    <property type="entry name" value="Split_barrel_FMN-bd"/>
</dbReference>
<dbReference type="GO" id="GO:0016491">
    <property type="term" value="F:oxidoreductase activity"/>
    <property type="evidence" value="ECO:0007669"/>
    <property type="project" value="InterPro"/>
</dbReference>
<evidence type="ECO:0000259" key="1">
    <source>
        <dbReference type="PROSITE" id="PS51384"/>
    </source>
</evidence>
<dbReference type="PANTHER" id="PTHR42815">
    <property type="entry name" value="FAD-BINDING, PUTATIVE (AFU_ORTHOLOGUE AFUA_6G07600)-RELATED"/>
    <property type="match status" value="1"/>
</dbReference>
<proteinExistence type="predicted"/>
<dbReference type="Gene3D" id="2.40.30.10">
    <property type="entry name" value="Translation factors"/>
    <property type="match status" value="1"/>
</dbReference>
<dbReference type="STRING" id="5454.A0A163F6A8"/>
<evidence type="ECO:0000313" key="3">
    <source>
        <dbReference type="Proteomes" id="UP000076837"/>
    </source>
</evidence>
<dbReference type="InterPro" id="IPR039261">
    <property type="entry name" value="FNR_nucleotide-bd"/>
</dbReference>
<dbReference type="Proteomes" id="UP000076837">
    <property type="component" value="Unassembled WGS sequence"/>
</dbReference>
<dbReference type="SUPFAM" id="SSF52343">
    <property type="entry name" value="Ferredoxin reductase-like, C-terminal NADP-linked domain"/>
    <property type="match status" value="1"/>
</dbReference>
<dbReference type="SUPFAM" id="SSF50475">
    <property type="entry name" value="FMN-binding split barrel"/>
    <property type="match status" value="1"/>
</dbReference>
<dbReference type="InterPro" id="IPR017927">
    <property type="entry name" value="FAD-bd_FR_type"/>
</dbReference>
<protein>
    <submittedName>
        <fullName evidence="2">FMN binding</fullName>
    </submittedName>
</protein>
<dbReference type="Gene3D" id="2.30.110.10">
    <property type="entry name" value="Electron Transport, Fmn-binding Protein, Chain A"/>
    <property type="match status" value="1"/>
</dbReference>
<dbReference type="SUPFAM" id="SSF63380">
    <property type="entry name" value="Riboflavin synthase domain-like"/>
    <property type="match status" value="1"/>
</dbReference>
<sequence>MAFSMAMGWSDGELKMQKLLNVPDIDNPTSSMLTPQASSMLQRAPLLAIGTLDGQGRPWTALWGGTPGFSEPIGGNFVGTRTLVDSKHDPVVHALLGSSPKNMTMQPKDGGKMLSGLAIDLVTRKRMKLGGKMIAATVREVDIESEADAELPADAPKTQNQVQLVTKIEESLGNCPKYLNQYEFRPAMATPSLVSEGPSLGSEGRALIDKADMFFLSSATASDMDTNHRGGPPGFVRIISPTCIIYPEYSGNRFYQSLGNLYHNPLIGMTFPDYETGDVLYTTGTAEILVGEDAAQMMPGANLAVKINFTDTRFVAKGLTFRGERKPNGASPYNPLLRTLASEGNKASLFSSASHQTAKLVKKELLTPTIGRFTFSVSDGLAYEPGQWMALSFADELKQGYRHMDNSDPRSLNDDLVRTFTISSFPSPKQEENQEFHMTIRSLGSATDFLFKQSADSKLELPILGVGGDFVIEQGEAERKNGDHAGALLPFVASGVGLTPLLGQLPTLNLDPEKFIFIWTIRAADLDFVVDTLTRHDGLAAATTMYVTGCAEGEEADVRKKIEQLGARVETRRLAKEDLVAVGAQKWYLCAGKGFKEQVLGWLKGKEVEHEEFGF</sequence>
<dbReference type="AlphaFoldDB" id="A0A163F6A8"/>
<dbReference type="PROSITE" id="PS51384">
    <property type="entry name" value="FAD_FR"/>
    <property type="match status" value="1"/>
</dbReference>
<evidence type="ECO:0000313" key="2">
    <source>
        <dbReference type="EMBL" id="KZM24171.1"/>
    </source>
</evidence>
<name>A0A163F6A8_DIDRA</name>
<dbReference type="PANTHER" id="PTHR42815:SF2">
    <property type="entry name" value="FAD-BINDING, PUTATIVE (AFU_ORTHOLOGUE AFUA_6G07600)-RELATED"/>
    <property type="match status" value="1"/>
</dbReference>
<reference evidence="2 3" key="1">
    <citation type="journal article" date="2016" name="Sci. Rep.">
        <title>Draft genome sequencing and secretome analysis of fungal phytopathogen Ascochyta rabiei provides insight into the necrotrophic effector repertoire.</title>
        <authorList>
            <person name="Verma S."/>
            <person name="Gazara R.K."/>
            <person name="Nizam S."/>
            <person name="Parween S."/>
            <person name="Chattopadhyay D."/>
            <person name="Verma P.K."/>
        </authorList>
    </citation>
    <scope>NUCLEOTIDE SEQUENCE [LARGE SCALE GENOMIC DNA]</scope>
    <source>
        <strain evidence="2 3">ArDII</strain>
    </source>
</reference>
<dbReference type="Gene3D" id="3.40.50.80">
    <property type="entry name" value="Nucleotide-binding domain of ferredoxin-NADP reductase (FNR) module"/>
    <property type="match status" value="1"/>
</dbReference>
<dbReference type="InterPro" id="IPR017938">
    <property type="entry name" value="Riboflavin_synthase-like_b-brl"/>
</dbReference>
<accession>A0A163F6A8</accession>
<feature type="domain" description="FAD-binding FR-type" evidence="1">
    <location>
        <begin position="353"/>
        <end position="473"/>
    </location>
</feature>
<comment type="caution">
    <text evidence="2">The sequence shown here is derived from an EMBL/GenBank/DDBJ whole genome shotgun (WGS) entry which is preliminary data.</text>
</comment>
<dbReference type="EMBL" id="JYNV01000173">
    <property type="protein sequence ID" value="KZM24171.1"/>
    <property type="molecule type" value="Genomic_DNA"/>
</dbReference>